<evidence type="ECO:0000313" key="1">
    <source>
        <dbReference type="EMBL" id="KAB0684020.1"/>
    </source>
</evidence>
<evidence type="ECO:0000313" key="2">
    <source>
        <dbReference type="Proteomes" id="UP000473571"/>
    </source>
</evidence>
<dbReference type="EMBL" id="VZOL01000077">
    <property type="protein sequence ID" value="KAB0684020.1"/>
    <property type="molecule type" value="Genomic_DNA"/>
</dbReference>
<accession>A0A6L3NIX0</accession>
<dbReference type="Gene3D" id="1.25.40.10">
    <property type="entry name" value="Tetratricopeptide repeat domain"/>
    <property type="match status" value="1"/>
</dbReference>
<protein>
    <submittedName>
        <fullName evidence="1">Sel1 repeat family protein</fullName>
    </submittedName>
</protein>
<reference evidence="1 2" key="1">
    <citation type="submission" date="2019-09" db="EMBL/GenBank/DDBJ databases">
        <title>Draft genome sequences of 48 bacterial type strains from the CCUG.</title>
        <authorList>
            <person name="Tunovic T."/>
            <person name="Pineiro-Iglesias B."/>
            <person name="Unosson C."/>
            <person name="Inganas E."/>
            <person name="Ohlen M."/>
            <person name="Cardew S."/>
            <person name="Jensie-Markopoulos S."/>
            <person name="Salva-Serra F."/>
            <person name="Jaen-Luchoro D."/>
            <person name="Karlsson R."/>
            <person name="Svensson-Stadler L."/>
            <person name="Chun J."/>
            <person name="Moore E."/>
        </authorList>
    </citation>
    <scope>NUCLEOTIDE SEQUENCE [LARGE SCALE GENOMIC DNA]</scope>
    <source>
        <strain evidence="1 2">CCUG 65687</strain>
    </source>
</reference>
<name>A0A6L3NIX0_9BURK</name>
<dbReference type="InterPro" id="IPR006597">
    <property type="entry name" value="Sel1-like"/>
</dbReference>
<dbReference type="SMART" id="SM00671">
    <property type="entry name" value="SEL1"/>
    <property type="match status" value="1"/>
</dbReference>
<proteinExistence type="predicted"/>
<dbReference type="Pfam" id="PF08238">
    <property type="entry name" value="Sel1"/>
    <property type="match status" value="1"/>
</dbReference>
<dbReference type="Proteomes" id="UP000473571">
    <property type="component" value="Unassembled WGS sequence"/>
</dbReference>
<comment type="caution">
    <text evidence="1">The sequence shown here is derived from an EMBL/GenBank/DDBJ whole genome shotgun (WGS) entry which is preliminary data.</text>
</comment>
<dbReference type="AlphaFoldDB" id="A0A6L3NIX0"/>
<sequence length="214" mass="23050">MPDVSCVKDGMGRVMKISKWLIGLVIIALTSLGVRAEPAITLADQAVAAHADTDQPSGILFCDRASCAEALAVFCAIRVDRDGLLVGPRDSTRENDTTLAACRKAAELGSASAQWTMATIDGMARGPSNVEYGATLRWLVPSAEHGYADAQSELGMMYLTGRGVTKSSVQAYKWLKLSAWKNVENDKVANDLAATMSFDQLREARALVNSWRPK</sequence>
<dbReference type="SUPFAM" id="SSF81901">
    <property type="entry name" value="HCP-like"/>
    <property type="match status" value="1"/>
</dbReference>
<gene>
    <name evidence="1" type="ORF">F7R13_09445</name>
</gene>
<dbReference type="InterPro" id="IPR011990">
    <property type="entry name" value="TPR-like_helical_dom_sf"/>
</dbReference>
<organism evidence="1 2">
    <name type="scientific">Burkholderia territorii</name>
    <dbReference type="NCBI Taxonomy" id="1503055"/>
    <lineage>
        <taxon>Bacteria</taxon>
        <taxon>Pseudomonadati</taxon>
        <taxon>Pseudomonadota</taxon>
        <taxon>Betaproteobacteria</taxon>
        <taxon>Burkholderiales</taxon>
        <taxon>Burkholderiaceae</taxon>
        <taxon>Burkholderia</taxon>
        <taxon>Burkholderia cepacia complex</taxon>
    </lineage>
</organism>